<evidence type="ECO:0000256" key="4">
    <source>
        <dbReference type="SAM" id="MobiDB-lite"/>
    </source>
</evidence>
<protein>
    <recommendedName>
        <fullName evidence="3">Non-homologous end joining protein Ku</fullName>
    </recommendedName>
</protein>
<evidence type="ECO:0000256" key="1">
    <source>
        <dbReference type="ARBA" id="ARBA00023125"/>
    </source>
</evidence>
<feature type="domain" description="Ku" evidence="5">
    <location>
        <begin position="52"/>
        <end position="180"/>
    </location>
</feature>
<dbReference type="PIRSF" id="PIRSF006493">
    <property type="entry name" value="Prok_Ku"/>
    <property type="match status" value="1"/>
</dbReference>
<dbReference type="Proteomes" id="UP000530514">
    <property type="component" value="Unassembled WGS sequence"/>
</dbReference>
<keyword evidence="7" id="KW-1185">Reference proteome</keyword>
<organism evidence="6 7">
    <name type="scientific">Thermoactinomyces daqus</name>
    <dbReference type="NCBI Taxonomy" id="1329516"/>
    <lineage>
        <taxon>Bacteria</taxon>
        <taxon>Bacillati</taxon>
        <taxon>Bacillota</taxon>
        <taxon>Bacilli</taxon>
        <taxon>Bacillales</taxon>
        <taxon>Thermoactinomycetaceae</taxon>
        <taxon>Thermoactinomyces</taxon>
    </lineage>
</organism>
<dbReference type="PANTHER" id="PTHR41251:SF1">
    <property type="entry name" value="NON-HOMOLOGOUS END JOINING PROTEIN KU"/>
    <property type="match status" value="1"/>
</dbReference>
<feature type="compositionally biased region" description="Basic residues" evidence="4">
    <location>
        <begin position="258"/>
        <end position="273"/>
    </location>
</feature>
<keyword evidence="1 3" id="KW-0238">DNA-binding</keyword>
<evidence type="ECO:0000256" key="3">
    <source>
        <dbReference type="HAMAP-Rule" id="MF_01875"/>
    </source>
</evidence>
<dbReference type="RefSeq" id="WP_033101393.1">
    <property type="nucleotide sequence ID" value="NZ_JACEIP010000012.1"/>
</dbReference>
<evidence type="ECO:0000256" key="2">
    <source>
        <dbReference type="ARBA" id="ARBA00023172"/>
    </source>
</evidence>
<feature type="region of interest" description="Disordered" evidence="4">
    <location>
        <begin position="252"/>
        <end position="273"/>
    </location>
</feature>
<gene>
    <name evidence="3" type="primary">ku</name>
    <name evidence="6" type="ORF">H1164_09740</name>
</gene>
<dbReference type="InterPro" id="IPR009187">
    <property type="entry name" value="Prok_Ku"/>
</dbReference>
<dbReference type="PANTHER" id="PTHR41251">
    <property type="entry name" value="NON-HOMOLOGOUS END JOINING PROTEIN KU"/>
    <property type="match status" value="1"/>
</dbReference>
<sequence length="273" mass="30994">MHTIWKGSISFGLVNIPVKMYAATEDKDIRFRYLHKECQTPVKMVRTCPHCKREVSWDEVVKGVEYSKGKYVILEDDDLKALAPDANRAIEIIDFVELKEIDPIYFAKSYYLGAQDENNRAYALLRQALKESGKIGVAKVTIRSKQSMAVIRVYGESLVMETIFYPDEVRDYKQIPYIPAESELPEKELKMAVQLIEQLSTPFDPEKYKDDYRTALEEMIEKKIGEEDTVEAPAGRPEKVVDLMEALQASLAAASGKGKGKRKGTRAKKKATS</sequence>
<dbReference type="Gene3D" id="2.40.290.10">
    <property type="match status" value="1"/>
</dbReference>
<dbReference type="AlphaFoldDB" id="A0A7W2AHX0"/>
<dbReference type="OrthoDB" id="9795084at2"/>
<evidence type="ECO:0000313" key="6">
    <source>
        <dbReference type="EMBL" id="MBA4543181.1"/>
    </source>
</evidence>
<comment type="similarity">
    <text evidence="3">Belongs to the prokaryotic Ku family.</text>
</comment>
<dbReference type="FunFam" id="2.40.290.10:FF:000004">
    <property type="entry name" value="Non-homologous end joining protein Ku"/>
    <property type="match status" value="1"/>
</dbReference>
<dbReference type="GO" id="GO:0006310">
    <property type="term" value="P:DNA recombination"/>
    <property type="evidence" value="ECO:0007669"/>
    <property type="project" value="UniProtKB-KW"/>
</dbReference>
<dbReference type="Pfam" id="PF02735">
    <property type="entry name" value="Ku"/>
    <property type="match status" value="1"/>
</dbReference>
<dbReference type="InterPro" id="IPR006164">
    <property type="entry name" value="DNA_bd_Ku70/Ku80"/>
</dbReference>
<dbReference type="SUPFAM" id="SSF100939">
    <property type="entry name" value="SPOC domain-like"/>
    <property type="match status" value="1"/>
</dbReference>
<evidence type="ECO:0000259" key="5">
    <source>
        <dbReference type="SMART" id="SM00559"/>
    </source>
</evidence>
<dbReference type="InterPro" id="IPR016194">
    <property type="entry name" value="SPOC-like_C_dom_sf"/>
</dbReference>
<dbReference type="HAMAP" id="MF_01875">
    <property type="entry name" value="Prokaryotic_Ku"/>
    <property type="match status" value="1"/>
</dbReference>
<keyword evidence="2 3" id="KW-0233">DNA recombination</keyword>
<dbReference type="GO" id="GO:0003690">
    <property type="term" value="F:double-stranded DNA binding"/>
    <property type="evidence" value="ECO:0007669"/>
    <property type="project" value="UniProtKB-UniRule"/>
</dbReference>
<reference evidence="6 7" key="1">
    <citation type="submission" date="2020-07" db="EMBL/GenBank/DDBJ databases">
        <authorList>
            <person name="Feng H."/>
        </authorList>
    </citation>
    <scope>NUCLEOTIDE SEQUENCE [LARGE SCALE GENOMIC DNA]</scope>
    <source>
        <strain evidence="7">s-11</strain>
    </source>
</reference>
<comment type="function">
    <text evidence="3">With LigD forms a non-homologous end joining (NHEJ) DNA repair enzyme, which repairs dsDNA breaks with reduced fidelity. Binds linear dsDNA with 5'- and 3'- overhangs but not closed circular dsDNA nor ssDNA. Recruits and stimulates the ligase activity of LigD.</text>
</comment>
<evidence type="ECO:0000313" key="7">
    <source>
        <dbReference type="Proteomes" id="UP000530514"/>
    </source>
</evidence>
<dbReference type="EMBL" id="JACEIP010000012">
    <property type="protein sequence ID" value="MBA4543181.1"/>
    <property type="molecule type" value="Genomic_DNA"/>
</dbReference>
<dbReference type="CDD" id="cd00789">
    <property type="entry name" value="KU_like"/>
    <property type="match status" value="1"/>
</dbReference>
<dbReference type="NCBIfam" id="TIGR02772">
    <property type="entry name" value="Ku_bact"/>
    <property type="match status" value="1"/>
</dbReference>
<comment type="subunit">
    <text evidence="3">Homodimer. Interacts with LigD.</text>
</comment>
<accession>A0A7W2AHX0</accession>
<proteinExistence type="inferred from homology"/>
<dbReference type="SMART" id="SM00559">
    <property type="entry name" value="Ku78"/>
    <property type="match status" value="1"/>
</dbReference>
<dbReference type="GO" id="GO:0006303">
    <property type="term" value="P:double-strand break repair via nonhomologous end joining"/>
    <property type="evidence" value="ECO:0007669"/>
    <property type="project" value="UniProtKB-UniRule"/>
</dbReference>
<keyword evidence="3" id="KW-0234">DNA repair</keyword>
<keyword evidence="3" id="KW-0227">DNA damage</keyword>
<name>A0A7W2AHX0_9BACL</name>
<comment type="caution">
    <text evidence="6">The sequence shown here is derived from an EMBL/GenBank/DDBJ whole genome shotgun (WGS) entry which is preliminary data.</text>
</comment>